<gene>
    <name evidence="3" type="ORF">GCM10010961_01520</name>
</gene>
<dbReference type="InterPro" id="IPR028992">
    <property type="entry name" value="Hedgehog/Intein_dom"/>
</dbReference>
<protein>
    <recommendedName>
        <fullName evidence="2">Hedgehog/Intein (Hint) domain-containing protein</fullName>
    </recommendedName>
</protein>
<reference evidence="3" key="2">
    <citation type="submission" date="2020-09" db="EMBL/GenBank/DDBJ databases">
        <authorList>
            <person name="Sun Q."/>
            <person name="Zhou Y."/>
        </authorList>
    </citation>
    <scope>NUCLEOTIDE SEQUENCE</scope>
    <source>
        <strain evidence="3">CGMCC 1.7081</strain>
    </source>
</reference>
<evidence type="ECO:0000256" key="1">
    <source>
        <dbReference type="SAM" id="MobiDB-lite"/>
    </source>
</evidence>
<evidence type="ECO:0000313" key="3">
    <source>
        <dbReference type="EMBL" id="GHG79454.1"/>
    </source>
</evidence>
<accession>A0A8J3H2E0</accession>
<dbReference type="RefSeq" id="WP_028091932.1">
    <property type="nucleotide sequence ID" value="NZ_BNAP01000001.1"/>
</dbReference>
<proteinExistence type="predicted"/>
<name>A0A8J3H2E0_9RHOB</name>
<feature type="region of interest" description="Disordered" evidence="1">
    <location>
        <begin position="1"/>
        <end position="26"/>
    </location>
</feature>
<keyword evidence="4" id="KW-1185">Reference proteome</keyword>
<evidence type="ECO:0000313" key="4">
    <source>
        <dbReference type="Proteomes" id="UP000611500"/>
    </source>
</evidence>
<evidence type="ECO:0000259" key="2">
    <source>
        <dbReference type="Pfam" id="PF13403"/>
    </source>
</evidence>
<dbReference type="Pfam" id="PF13403">
    <property type="entry name" value="Hint_2"/>
    <property type="match status" value="1"/>
</dbReference>
<reference evidence="3" key="1">
    <citation type="journal article" date="2014" name="Int. J. Syst. Evol. Microbiol.">
        <title>Complete genome sequence of Corynebacterium casei LMG S-19264T (=DSM 44701T), isolated from a smear-ripened cheese.</title>
        <authorList>
            <consortium name="US DOE Joint Genome Institute (JGI-PGF)"/>
            <person name="Walter F."/>
            <person name="Albersmeier A."/>
            <person name="Kalinowski J."/>
            <person name="Ruckert C."/>
        </authorList>
    </citation>
    <scope>NUCLEOTIDE SEQUENCE</scope>
    <source>
        <strain evidence="3">CGMCC 1.7081</strain>
    </source>
</reference>
<dbReference type="EMBL" id="BNAP01000001">
    <property type="protein sequence ID" value="GHG79454.1"/>
    <property type="molecule type" value="Genomic_DNA"/>
</dbReference>
<dbReference type="AlphaFoldDB" id="A0A8J3H2E0"/>
<feature type="domain" description="Hedgehog/Intein (Hint)" evidence="2">
    <location>
        <begin position="32"/>
        <end position="156"/>
    </location>
</feature>
<sequence>MFPSSVLDPSSPRRAVSPLTPTQRPARAFERTFAPGTLLETDNGWHTVENLQPGDRVRTLRGMIALSQVRRQPPDRSQLHWHVPAGSLGNCSDMRLNAGQRVAILNPLCKHLFGDSLVLLPVPTVTGCFGVRTTAGFTLRCGIAIAFHEEEVVFAHTGSLLHVPGPQGAGRHRHLSYRESRILLAHLLQKLSGAPLFSAAMCR</sequence>
<comment type="caution">
    <text evidence="3">The sequence shown here is derived from an EMBL/GenBank/DDBJ whole genome shotgun (WGS) entry which is preliminary data.</text>
</comment>
<dbReference type="Proteomes" id="UP000611500">
    <property type="component" value="Unassembled WGS sequence"/>
</dbReference>
<organism evidence="3 4">
    <name type="scientific">Pseudodonghicola xiamenensis</name>
    <dbReference type="NCBI Taxonomy" id="337702"/>
    <lineage>
        <taxon>Bacteria</taxon>
        <taxon>Pseudomonadati</taxon>
        <taxon>Pseudomonadota</taxon>
        <taxon>Alphaproteobacteria</taxon>
        <taxon>Rhodobacterales</taxon>
        <taxon>Paracoccaceae</taxon>
        <taxon>Pseudodonghicola</taxon>
    </lineage>
</organism>